<dbReference type="InterPro" id="IPR001810">
    <property type="entry name" value="F-box_dom"/>
</dbReference>
<dbReference type="SMART" id="SM00256">
    <property type="entry name" value="FBOX"/>
    <property type="match status" value="1"/>
</dbReference>
<organism evidence="2 3">
    <name type="scientific">Acacia crassicarpa</name>
    <name type="common">northern wattle</name>
    <dbReference type="NCBI Taxonomy" id="499986"/>
    <lineage>
        <taxon>Eukaryota</taxon>
        <taxon>Viridiplantae</taxon>
        <taxon>Streptophyta</taxon>
        <taxon>Embryophyta</taxon>
        <taxon>Tracheophyta</taxon>
        <taxon>Spermatophyta</taxon>
        <taxon>Magnoliopsida</taxon>
        <taxon>eudicotyledons</taxon>
        <taxon>Gunneridae</taxon>
        <taxon>Pentapetalae</taxon>
        <taxon>rosids</taxon>
        <taxon>fabids</taxon>
        <taxon>Fabales</taxon>
        <taxon>Fabaceae</taxon>
        <taxon>Caesalpinioideae</taxon>
        <taxon>mimosoid clade</taxon>
        <taxon>Acacieae</taxon>
        <taxon>Acacia</taxon>
    </lineage>
</organism>
<evidence type="ECO:0000259" key="1">
    <source>
        <dbReference type="SMART" id="SM00256"/>
    </source>
</evidence>
<reference evidence="2" key="1">
    <citation type="submission" date="2023-10" db="EMBL/GenBank/DDBJ databases">
        <title>Chromosome-level genome of the transformable northern wattle, Acacia crassicarpa.</title>
        <authorList>
            <person name="Massaro I."/>
            <person name="Sinha N.R."/>
            <person name="Poethig S."/>
            <person name="Leichty A.R."/>
        </authorList>
    </citation>
    <scope>NUCLEOTIDE SEQUENCE</scope>
    <source>
        <strain evidence="2">Acra3RX</strain>
        <tissue evidence="2">Leaf</tissue>
    </source>
</reference>
<proteinExistence type="predicted"/>
<dbReference type="EMBL" id="JAWXYG010000007">
    <property type="protein sequence ID" value="KAK4268435.1"/>
    <property type="molecule type" value="Genomic_DNA"/>
</dbReference>
<dbReference type="PANTHER" id="PTHR32212">
    <property type="entry name" value="CYCLIN-LIKE F-BOX"/>
    <property type="match status" value="1"/>
</dbReference>
<dbReference type="Proteomes" id="UP001293593">
    <property type="component" value="Unassembled WGS sequence"/>
</dbReference>
<evidence type="ECO:0000313" key="2">
    <source>
        <dbReference type="EMBL" id="KAK4268435.1"/>
    </source>
</evidence>
<dbReference type="PANTHER" id="PTHR32212:SF234">
    <property type="entry name" value="F-BOX_LRR-REPEAT PROTEIN 13-LIKE"/>
    <property type="match status" value="1"/>
</dbReference>
<dbReference type="InterPro" id="IPR036047">
    <property type="entry name" value="F-box-like_dom_sf"/>
</dbReference>
<sequence length="152" mass="17950">MMESETRTSMIENLPHALIHKIMNSVPYKDAVKFSVLSKTLHSIWLSFPVLEFDYTFFSSQPYNFLSSILETLHHRCPHRINKPLQRLRVKYPYVYRESFAFHTVFEFLLNIAIRNHAKEIIFDIHSKTLVDVRCDSLLSLFSSQFLTVLQP</sequence>
<evidence type="ECO:0000313" key="3">
    <source>
        <dbReference type="Proteomes" id="UP001293593"/>
    </source>
</evidence>
<accession>A0AAE1MKZ8</accession>
<keyword evidence="3" id="KW-1185">Reference proteome</keyword>
<gene>
    <name evidence="2" type="ORF">QN277_025092</name>
</gene>
<dbReference type="Pfam" id="PF00646">
    <property type="entry name" value="F-box"/>
    <property type="match status" value="1"/>
</dbReference>
<protein>
    <recommendedName>
        <fullName evidence="1">F-box domain-containing protein</fullName>
    </recommendedName>
</protein>
<name>A0AAE1MKZ8_9FABA</name>
<comment type="caution">
    <text evidence="2">The sequence shown here is derived from an EMBL/GenBank/DDBJ whole genome shotgun (WGS) entry which is preliminary data.</text>
</comment>
<dbReference type="AlphaFoldDB" id="A0AAE1MKZ8"/>
<dbReference type="SUPFAM" id="SSF81383">
    <property type="entry name" value="F-box domain"/>
    <property type="match status" value="1"/>
</dbReference>
<feature type="domain" description="F-box" evidence="1">
    <location>
        <begin position="14"/>
        <end position="55"/>
    </location>
</feature>